<sequence length="40" mass="4400">MRTGAAARNFPGRGSKVYLIKRSKVNLSKKAIIRQEGVPT</sequence>
<comment type="caution">
    <text evidence="1">The sequence shown here is derived from an EMBL/GenBank/DDBJ whole genome shotgun (WGS) entry which is preliminary data.</text>
</comment>
<accession>A0A370H804</accession>
<reference evidence="1 2" key="1">
    <citation type="submission" date="2018-07" db="EMBL/GenBank/DDBJ databases">
        <title>Genomic Encyclopedia of Type Strains, Phase IV (KMG-IV): sequencing the most valuable type-strain genomes for metagenomic binning, comparative biology and taxonomic classification.</title>
        <authorList>
            <person name="Goeker M."/>
        </authorList>
    </citation>
    <scope>NUCLEOTIDE SEQUENCE [LARGE SCALE GENOMIC DNA]</scope>
    <source>
        <strain evidence="1 2">DSM 44952</strain>
    </source>
</reference>
<evidence type="ECO:0000313" key="2">
    <source>
        <dbReference type="Proteomes" id="UP000255355"/>
    </source>
</evidence>
<dbReference type="AlphaFoldDB" id="A0A370H804"/>
<dbReference type="EMBL" id="QQAZ01000003">
    <property type="protein sequence ID" value="RDI52797.1"/>
    <property type="molecule type" value="Genomic_DNA"/>
</dbReference>
<evidence type="ECO:0000313" key="1">
    <source>
        <dbReference type="EMBL" id="RDI52797.1"/>
    </source>
</evidence>
<name>A0A370H804_9NOCA</name>
<organism evidence="1 2">
    <name type="scientific">Nocardia mexicana</name>
    <dbReference type="NCBI Taxonomy" id="279262"/>
    <lineage>
        <taxon>Bacteria</taxon>
        <taxon>Bacillati</taxon>
        <taxon>Actinomycetota</taxon>
        <taxon>Actinomycetes</taxon>
        <taxon>Mycobacteriales</taxon>
        <taxon>Nocardiaceae</taxon>
        <taxon>Nocardia</taxon>
    </lineage>
</organism>
<dbReference type="Proteomes" id="UP000255355">
    <property type="component" value="Unassembled WGS sequence"/>
</dbReference>
<protein>
    <submittedName>
        <fullName evidence="1">Uncharacterized protein</fullName>
    </submittedName>
</protein>
<proteinExistence type="predicted"/>
<keyword evidence="2" id="KW-1185">Reference proteome</keyword>
<gene>
    <name evidence="1" type="ORF">DFR68_103183</name>
</gene>